<gene>
    <name evidence="5" type="ORF">Goari_008454</name>
</gene>
<dbReference type="InterPro" id="IPR017946">
    <property type="entry name" value="PLC-like_Pdiesterase_TIM-brl"/>
</dbReference>
<dbReference type="GO" id="GO:0048015">
    <property type="term" value="P:phosphatidylinositol-mediated signaling"/>
    <property type="evidence" value="ECO:0007669"/>
    <property type="project" value="TreeGrafter"/>
</dbReference>
<dbReference type="Pfam" id="PF00388">
    <property type="entry name" value="PI-PLC-X"/>
    <property type="match status" value="1"/>
</dbReference>
<comment type="subcellular location">
    <subcellularLocation>
        <location evidence="1">Cell membrane</location>
        <topology evidence="1">Peripheral membrane protein</topology>
    </subcellularLocation>
</comment>
<dbReference type="InterPro" id="IPR001192">
    <property type="entry name" value="PI-PLC_fam"/>
</dbReference>
<dbReference type="PRINTS" id="PR00390">
    <property type="entry name" value="PHPHLIPASEC"/>
</dbReference>
<keyword evidence="2" id="KW-0378">Hydrolase</keyword>
<dbReference type="Gene3D" id="1.10.238.10">
    <property type="entry name" value="EF-hand"/>
    <property type="match status" value="1"/>
</dbReference>
<keyword evidence="6" id="KW-1185">Reference proteome</keyword>
<keyword evidence="2" id="KW-0442">Lipid degradation</keyword>
<dbReference type="GO" id="GO:0051209">
    <property type="term" value="P:release of sequestered calcium ion into cytosol"/>
    <property type="evidence" value="ECO:0007669"/>
    <property type="project" value="TreeGrafter"/>
</dbReference>
<dbReference type="GO" id="GO:0016042">
    <property type="term" value="P:lipid catabolic process"/>
    <property type="evidence" value="ECO:0007669"/>
    <property type="project" value="UniProtKB-KW"/>
</dbReference>
<comment type="catalytic activity">
    <reaction evidence="2">
        <text>a 1,2-diacyl-sn-glycero-3-phospho-(1D-myo-inositol-4,5-bisphosphate) + H2O = 1D-myo-inositol 1,4,5-trisphosphate + a 1,2-diacyl-sn-glycerol + H(+)</text>
        <dbReference type="Rhea" id="RHEA:33179"/>
        <dbReference type="ChEBI" id="CHEBI:15377"/>
        <dbReference type="ChEBI" id="CHEBI:15378"/>
        <dbReference type="ChEBI" id="CHEBI:17815"/>
        <dbReference type="ChEBI" id="CHEBI:58456"/>
        <dbReference type="ChEBI" id="CHEBI:203600"/>
        <dbReference type="EC" id="3.1.4.11"/>
    </reaction>
</comment>
<name>A0A7J8XU02_GOSAI</name>
<feature type="region of interest" description="Disordered" evidence="3">
    <location>
        <begin position="311"/>
        <end position="380"/>
    </location>
</feature>
<dbReference type="PANTHER" id="PTHR10336">
    <property type="entry name" value="PHOSPHOINOSITIDE-SPECIFIC PHOSPHOLIPASE C FAMILY PROTEIN"/>
    <property type="match status" value="1"/>
</dbReference>
<evidence type="ECO:0000256" key="1">
    <source>
        <dbReference type="ARBA" id="ARBA00004202"/>
    </source>
</evidence>
<accession>A0A7J8XU02</accession>
<dbReference type="SMART" id="SM00148">
    <property type="entry name" value="PLCXc"/>
    <property type="match status" value="1"/>
</dbReference>
<dbReference type="GO" id="GO:0004435">
    <property type="term" value="F:phosphatidylinositol-4,5-bisphosphate phospholipase C activity"/>
    <property type="evidence" value="ECO:0007669"/>
    <property type="project" value="UniProtKB-EC"/>
</dbReference>
<evidence type="ECO:0000256" key="2">
    <source>
        <dbReference type="RuleBase" id="RU361133"/>
    </source>
</evidence>
<dbReference type="PANTHER" id="PTHR10336:SF204">
    <property type="entry name" value="PHOSPHOINOSITIDE PHOSPHOLIPASE C 4-RELATED"/>
    <property type="match status" value="1"/>
</dbReference>
<feature type="compositionally biased region" description="Basic and acidic residues" evidence="3">
    <location>
        <begin position="311"/>
        <end position="337"/>
    </location>
</feature>
<comment type="caution">
    <text evidence="5">The sequence shown here is derived from an EMBL/GenBank/DDBJ whole genome shotgun (WGS) entry which is preliminary data.</text>
</comment>
<dbReference type="GO" id="GO:0005886">
    <property type="term" value="C:plasma membrane"/>
    <property type="evidence" value="ECO:0007669"/>
    <property type="project" value="UniProtKB-SubCell"/>
</dbReference>
<evidence type="ECO:0000256" key="3">
    <source>
        <dbReference type="SAM" id="MobiDB-lite"/>
    </source>
</evidence>
<keyword evidence="2" id="KW-0443">Lipid metabolism</keyword>
<dbReference type="InterPro" id="IPR000909">
    <property type="entry name" value="PLipase_C_PInositol-sp_X_dom"/>
</dbReference>
<dbReference type="Gene3D" id="3.20.20.190">
    <property type="entry name" value="Phosphatidylinositol (PI) phosphodiesterase"/>
    <property type="match status" value="1"/>
</dbReference>
<dbReference type="Proteomes" id="UP000593577">
    <property type="component" value="Unassembled WGS sequence"/>
</dbReference>
<dbReference type="AlphaFoldDB" id="A0A7J8XU02"/>
<dbReference type="EMBL" id="JABFAA010000009">
    <property type="protein sequence ID" value="MBA0690796.1"/>
    <property type="molecule type" value="Genomic_DNA"/>
</dbReference>
<protein>
    <recommendedName>
        <fullName evidence="2">Phosphoinositide phospholipase C</fullName>
        <ecNumber evidence="2">3.1.4.11</ecNumber>
    </recommendedName>
</protein>
<dbReference type="SUPFAM" id="SSF51695">
    <property type="entry name" value="PLC-like phosphodiesterases"/>
    <property type="match status" value="1"/>
</dbReference>
<proteinExistence type="predicted"/>
<evidence type="ECO:0000313" key="6">
    <source>
        <dbReference type="Proteomes" id="UP000593577"/>
    </source>
</evidence>
<dbReference type="PROSITE" id="PS50007">
    <property type="entry name" value="PIPLC_X_DOMAIN"/>
    <property type="match status" value="1"/>
</dbReference>
<sequence>MTAEQLHRFLVDVQGQGGAKVSDAEEILLQVLQKRHHMAKFRKHALTLDDFHHYLFSADLNPPIDNKVTRFSFSMIWFFHLSFFCLFVCYKNSYHQWDLVSVLRIIFLELMEVNSDTYHTLQMLPFFPLVLAMKDAPENYIKIGFSFEEVHHDMTAPLSHYFIYTGHNSYLTGNQLSSDCSDVPIIKALKRGVRVVELDLWPNSTKDDVDVLHGRTIVDLSVYDDRTLTAPVELIKCLKSIKEHAFSASEYPVVITLEDHLTPKLQAKVAQMVTQTFGKMLFRPESECLKEFPAPEDLKYKILISTKPPKEYLEAQTNKDKEKEKDSDDDVWGKEPTELTAEQEDEKTDSDATDNNQDDEDSDAFEPEVDSSRAPGYKSLIAIPGGKITGRLKEALKVEPDKVRRLSLSEQALEKATVSYGTDLVR</sequence>
<dbReference type="EC" id="3.1.4.11" evidence="2"/>
<feature type="domain" description="Phosphatidylinositol-specific phospholipase C X" evidence="4">
    <location>
        <begin position="152"/>
        <end position="307"/>
    </location>
</feature>
<organism evidence="5 6">
    <name type="scientific">Gossypium aridum</name>
    <name type="common">American cotton</name>
    <name type="synonym">Erioxylum aridum</name>
    <dbReference type="NCBI Taxonomy" id="34290"/>
    <lineage>
        <taxon>Eukaryota</taxon>
        <taxon>Viridiplantae</taxon>
        <taxon>Streptophyta</taxon>
        <taxon>Embryophyta</taxon>
        <taxon>Tracheophyta</taxon>
        <taxon>Spermatophyta</taxon>
        <taxon>Magnoliopsida</taxon>
        <taxon>eudicotyledons</taxon>
        <taxon>Gunneridae</taxon>
        <taxon>Pentapetalae</taxon>
        <taxon>rosids</taxon>
        <taxon>malvids</taxon>
        <taxon>Malvales</taxon>
        <taxon>Malvaceae</taxon>
        <taxon>Malvoideae</taxon>
        <taxon>Gossypium</taxon>
    </lineage>
</organism>
<evidence type="ECO:0000313" key="5">
    <source>
        <dbReference type="EMBL" id="MBA0690796.1"/>
    </source>
</evidence>
<reference evidence="5 6" key="1">
    <citation type="journal article" date="2019" name="Genome Biol. Evol.">
        <title>Insights into the evolution of the New World diploid cottons (Gossypium, subgenus Houzingenia) based on genome sequencing.</title>
        <authorList>
            <person name="Grover C.E."/>
            <person name="Arick M.A. 2nd"/>
            <person name="Thrash A."/>
            <person name="Conover J.L."/>
            <person name="Sanders W.S."/>
            <person name="Peterson D.G."/>
            <person name="Frelichowski J.E."/>
            <person name="Scheffler J.A."/>
            <person name="Scheffler B.E."/>
            <person name="Wendel J.F."/>
        </authorList>
    </citation>
    <scope>NUCLEOTIDE SEQUENCE [LARGE SCALE GENOMIC DNA]</scope>
    <source>
        <strain evidence="5">185</strain>
        <tissue evidence="5">Leaf</tissue>
    </source>
</reference>
<evidence type="ECO:0000259" key="4">
    <source>
        <dbReference type="SMART" id="SM00148"/>
    </source>
</evidence>
<feature type="compositionally biased region" description="Acidic residues" evidence="3">
    <location>
        <begin position="341"/>
        <end position="369"/>
    </location>
</feature>